<evidence type="ECO:0000313" key="2">
    <source>
        <dbReference type="Proteomes" id="UP000663891"/>
    </source>
</evidence>
<dbReference type="OrthoDB" id="432217at2759"/>
<dbReference type="EMBL" id="CAJNON010000002">
    <property type="protein sequence ID" value="CAF0735311.1"/>
    <property type="molecule type" value="Genomic_DNA"/>
</dbReference>
<dbReference type="Proteomes" id="UP000663891">
    <property type="component" value="Unassembled WGS sequence"/>
</dbReference>
<proteinExistence type="predicted"/>
<gene>
    <name evidence="1" type="ORF">VCS650_LOCUS283</name>
</gene>
<accession>A0A813NCJ6</accession>
<dbReference type="AlphaFoldDB" id="A0A813NCJ6"/>
<protein>
    <submittedName>
        <fullName evidence="1">Uncharacterized protein</fullName>
    </submittedName>
</protein>
<evidence type="ECO:0000313" key="1">
    <source>
        <dbReference type="EMBL" id="CAF0735311.1"/>
    </source>
</evidence>
<sequence>MCDTRRIVFISASFLVREYKSIPENILTSALFFFGSKRSWIFPANKDDEDESRDQPTRYLDFPAAFKELIQIKEARNEVFWLKPECSYERVSTWLESLGYHGLQLNDNYWLSQPNGKQIVANYTTGEHDYQPVIELVNQSNGDRLTAVLRYSSLAPENN</sequence>
<comment type="caution">
    <text evidence="1">The sequence shown here is derived from an EMBL/GenBank/DDBJ whole genome shotgun (WGS) entry which is preliminary data.</text>
</comment>
<name>A0A813NCJ6_9BILA</name>
<reference evidence="1" key="1">
    <citation type="submission" date="2021-02" db="EMBL/GenBank/DDBJ databases">
        <authorList>
            <person name="Nowell W R."/>
        </authorList>
    </citation>
    <scope>NUCLEOTIDE SEQUENCE</scope>
</reference>
<organism evidence="1 2">
    <name type="scientific">Adineta steineri</name>
    <dbReference type="NCBI Taxonomy" id="433720"/>
    <lineage>
        <taxon>Eukaryota</taxon>
        <taxon>Metazoa</taxon>
        <taxon>Spiralia</taxon>
        <taxon>Gnathifera</taxon>
        <taxon>Rotifera</taxon>
        <taxon>Eurotatoria</taxon>
        <taxon>Bdelloidea</taxon>
        <taxon>Adinetida</taxon>
        <taxon>Adinetidae</taxon>
        <taxon>Adineta</taxon>
    </lineage>
</organism>